<keyword evidence="2" id="KW-0238">DNA-binding</keyword>
<dbReference type="SUPFAM" id="SSF46785">
    <property type="entry name" value="Winged helix' DNA-binding domain"/>
    <property type="match status" value="1"/>
</dbReference>
<evidence type="ECO:0000256" key="1">
    <source>
        <dbReference type="ARBA" id="ARBA00023015"/>
    </source>
</evidence>
<gene>
    <name evidence="5" type="ORF">G9H71_02730</name>
</gene>
<keyword evidence="1" id="KW-0805">Transcription regulation</keyword>
<sequence>MPADGSESVKQLDPRSLKALAHPLRVRLLALLRLDGPATSTGLARRLDETTGATSYHLRQLARHGFVEEVEGRGTARERWWRASHQSTRWSTADFLGDPGSAEAADFLLRSQLENEVRQTQRWLAGQAEWPREWVEASEAADYVLRLTPDRLRAMADEVEAVVERYREEGRSEPGGERVVAYFRAFPRSDVTP</sequence>
<accession>A0ABX0GRF3</accession>
<keyword evidence="6" id="KW-1185">Reference proteome</keyword>
<proteinExistence type="predicted"/>
<dbReference type="PANTHER" id="PTHR33154:SF15">
    <property type="entry name" value="REGULATORY PROTEIN ARSR"/>
    <property type="match status" value="1"/>
</dbReference>
<evidence type="ECO:0000256" key="2">
    <source>
        <dbReference type="ARBA" id="ARBA00023125"/>
    </source>
</evidence>
<organism evidence="5 6">
    <name type="scientific">Motilibacter deserti</name>
    <dbReference type="NCBI Taxonomy" id="2714956"/>
    <lineage>
        <taxon>Bacteria</taxon>
        <taxon>Bacillati</taxon>
        <taxon>Actinomycetota</taxon>
        <taxon>Actinomycetes</taxon>
        <taxon>Motilibacterales</taxon>
        <taxon>Motilibacteraceae</taxon>
        <taxon>Motilibacter</taxon>
    </lineage>
</organism>
<dbReference type="Pfam" id="PF12840">
    <property type="entry name" value="HTH_20"/>
    <property type="match status" value="1"/>
</dbReference>
<protein>
    <submittedName>
        <fullName evidence="5">Helix-turn-helix transcriptional regulator</fullName>
    </submittedName>
</protein>
<dbReference type="RefSeq" id="WP_166277396.1">
    <property type="nucleotide sequence ID" value="NZ_JAANNP010000001.1"/>
</dbReference>
<dbReference type="InterPro" id="IPR011991">
    <property type="entry name" value="ArsR-like_HTH"/>
</dbReference>
<dbReference type="PANTHER" id="PTHR33154">
    <property type="entry name" value="TRANSCRIPTIONAL REGULATOR, ARSR FAMILY"/>
    <property type="match status" value="1"/>
</dbReference>
<evidence type="ECO:0000259" key="4">
    <source>
        <dbReference type="SMART" id="SM00418"/>
    </source>
</evidence>
<name>A0ABX0GRF3_9ACTN</name>
<evidence type="ECO:0000256" key="3">
    <source>
        <dbReference type="ARBA" id="ARBA00023163"/>
    </source>
</evidence>
<dbReference type="InterPro" id="IPR036388">
    <property type="entry name" value="WH-like_DNA-bd_sf"/>
</dbReference>
<comment type="caution">
    <text evidence="5">The sequence shown here is derived from an EMBL/GenBank/DDBJ whole genome shotgun (WGS) entry which is preliminary data.</text>
</comment>
<evidence type="ECO:0000313" key="5">
    <source>
        <dbReference type="EMBL" id="NHC12696.1"/>
    </source>
</evidence>
<evidence type="ECO:0000313" key="6">
    <source>
        <dbReference type="Proteomes" id="UP000800981"/>
    </source>
</evidence>
<dbReference type="SMART" id="SM00418">
    <property type="entry name" value="HTH_ARSR"/>
    <property type="match status" value="1"/>
</dbReference>
<dbReference type="InterPro" id="IPR036390">
    <property type="entry name" value="WH_DNA-bd_sf"/>
</dbReference>
<dbReference type="InterPro" id="IPR001845">
    <property type="entry name" value="HTH_ArsR_DNA-bd_dom"/>
</dbReference>
<dbReference type="InterPro" id="IPR051081">
    <property type="entry name" value="HTH_MetalResp_TranReg"/>
</dbReference>
<feature type="domain" description="HTH arsR-type" evidence="4">
    <location>
        <begin position="15"/>
        <end position="97"/>
    </location>
</feature>
<dbReference type="Proteomes" id="UP000800981">
    <property type="component" value="Unassembled WGS sequence"/>
</dbReference>
<dbReference type="EMBL" id="JAANNP010000001">
    <property type="protein sequence ID" value="NHC12696.1"/>
    <property type="molecule type" value="Genomic_DNA"/>
</dbReference>
<dbReference type="Gene3D" id="1.10.10.10">
    <property type="entry name" value="Winged helix-like DNA-binding domain superfamily/Winged helix DNA-binding domain"/>
    <property type="match status" value="1"/>
</dbReference>
<keyword evidence="3" id="KW-0804">Transcription</keyword>
<dbReference type="CDD" id="cd00090">
    <property type="entry name" value="HTH_ARSR"/>
    <property type="match status" value="1"/>
</dbReference>
<reference evidence="5 6" key="1">
    <citation type="submission" date="2020-03" db="EMBL/GenBank/DDBJ databases">
        <title>Two novel Motilibacter sp.</title>
        <authorList>
            <person name="Liu S."/>
        </authorList>
    </citation>
    <scope>NUCLEOTIDE SEQUENCE [LARGE SCALE GENOMIC DNA]</scope>
    <source>
        <strain evidence="5 6">E257</strain>
    </source>
</reference>